<reference evidence="2" key="1">
    <citation type="journal article" date="2021" name="ISME J.">
        <title>Genomic evolution of the class Acidithiobacillia: deep-branching Proteobacteria living in extreme acidic conditions.</title>
        <authorList>
            <person name="Moya-Beltran A."/>
            <person name="Beard S."/>
            <person name="Rojas-Villalobos C."/>
            <person name="Issotta F."/>
            <person name="Gallardo Y."/>
            <person name="Ulloa R."/>
            <person name="Giaveno A."/>
            <person name="Degli Esposti M."/>
            <person name="Johnson D.B."/>
            <person name="Quatrini R."/>
        </authorList>
    </citation>
    <scope>NUCLEOTIDE SEQUENCE</scope>
    <source>
        <strain evidence="2">VAN18-1</strain>
    </source>
</reference>
<evidence type="ECO:0000313" key="2">
    <source>
        <dbReference type="EMBL" id="MBU2787894.1"/>
    </source>
</evidence>
<gene>
    <name evidence="2" type="ORF">HFQ13_06705</name>
</gene>
<dbReference type="RefSeq" id="WP_215885484.1">
    <property type="nucleotide sequence ID" value="NZ_JAAXYO010000087.1"/>
</dbReference>
<feature type="transmembrane region" description="Helical" evidence="1">
    <location>
        <begin position="76"/>
        <end position="97"/>
    </location>
</feature>
<accession>A0AAE3CJM0</accession>
<keyword evidence="1" id="KW-0812">Transmembrane</keyword>
<dbReference type="EMBL" id="JAAXYO010000087">
    <property type="protein sequence ID" value="MBU2787894.1"/>
    <property type="molecule type" value="Genomic_DNA"/>
</dbReference>
<dbReference type="AlphaFoldDB" id="A0AAE3CJM0"/>
<dbReference type="Proteomes" id="UP001197378">
    <property type="component" value="Unassembled WGS sequence"/>
</dbReference>
<comment type="caution">
    <text evidence="2">The sequence shown here is derived from an EMBL/GenBank/DDBJ whole genome shotgun (WGS) entry which is preliminary data.</text>
</comment>
<proteinExistence type="predicted"/>
<evidence type="ECO:0000256" key="1">
    <source>
        <dbReference type="SAM" id="Phobius"/>
    </source>
</evidence>
<protein>
    <submittedName>
        <fullName evidence="2">Uncharacterized protein</fullName>
    </submittedName>
</protein>
<name>A0AAE3CJM0_9PROT</name>
<sequence>MIRVFIGVITSGDVKMDRWLSVVGVILTLIGTVCLVWYDAFAKFEGQTHGRTAPFGGGGTEWKLRAFSVWEKKRGLAIKLGLVLVVLGAAFEIPAIIR</sequence>
<evidence type="ECO:0000313" key="3">
    <source>
        <dbReference type="Proteomes" id="UP001197378"/>
    </source>
</evidence>
<keyword evidence="1" id="KW-0472">Membrane</keyword>
<feature type="transmembrane region" description="Helical" evidence="1">
    <location>
        <begin position="19"/>
        <end position="38"/>
    </location>
</feature>
<keyword evidence="1" id="KW-1133">Transmembrane helix</keyword>
<keyword evidence="3" id="KW-1185">Reference proteome</keyword>
<organism evidence="2 3">
    <name type="scientific">Igneacidithiobacillus copahuensis</name>
    <dbReference type="NCBI Taxonomy" id="2724909"/>
    <lineage>
        <taxon>Bacteria</taxon>
        <taxon>Pseudomonadati</taxon>
        <taxon>Pseudomonadota</taxon>
        <taxon>Acidithiobacillia</taxon>
        <taxon>Acidithiobacillales</taxon>
        <taxon>Acidithiobacillaceae</taxon>
        <taxon>Igneacidithiobacillus</taxon>
    </lineage>
</organism>